<dbReference type="EMBL" id="OMOD01000142">
    <property type="protein sequence ID" value="SPF43196.1"/>
    <property type="molecule type" value="Genomic_DNA"/>
</dbReference>
<proteinExistence type="predicted"/>
<evidence type="ECO:0000313" key="2">
    <source>
        <dbReference type="EMBL" id="SPF43196.1"/>
    </source>
</evidence>
<gene>
    <name evidence="2" type="ORF">SBA1_480066</name>
</gene>
<dbReference type="Gene3D" id="3.90.280.10">
    <property type="entry name" value="PEBP-like"/>
    <property type="match status" value="1"/>
</dbReference>
<organism evidence="2 3">
    <name type="scientific">Candidatus Sulfotelmatobacter kueseliae</name>
    <dbReference type="NCBI Taxonomy" id="2042962"/>
    <lineage>
        <taxon>Bacteria</taxon>
        <taxon>Pseudomonadati</taxon>
        <taxon>Acidobacteriota</taxon>
        <taxon>Terriglobia</taxon>
        <taxon>Terriglobales</taxon>
        <taxon>Candidatus Korobacteraceae</taxon>
        <taxon>Candidatus Sulfotelmatobacter</taxon>
    </lineage>
</organism>
<accession>A0A2U3KU54</accession>
<dbReference type="InterPro" id="IPR036610">
    <property type="entry name" value="PEBP-like_sf"/>
</dbReference>
<evidence type="ECO:0008006" key="4">
    <source>
        <dbReference type="Google" id="ProtNLM"/>
    </source>
</evidence>
<dbReference type="Proteomes" id="UP000238701">
    <property type="component" value="Unassembled WGS sequence"/>
</dbReference>
<dbReference type="InterPro" id="IPR005247">
    <property type="entry name" value="YbhB_YbcL/LppC-like"/>
</dbReference>
<dbReference type="PANTHER" id="PTHR30289:SF1">
    <property type="entry name" value="PEBP (PHOSPHATIDYLETHANOLAMINE-BINDING PROTEIN) FAMILY PROTEIN"/>
    <property type="match status" value="1"/>
</dbReference>
<dbReference type="AlphaFoldDB" id="A0A2U3KU54"/>
<dbReference type="SUPFAM" id="SSF49777">
    <property type="entry name" value="PEBP-like"/>
    <property type="match status" value="1"/>
</dbReference>
<name>A0A2U3KU54_9BACT</name>
<dbReference type="PANTHER" id="PTHR30289">
    <property type="entry name" value="UNCHARACTERIZED PROTEIN YBCL-RELATED"/>
    <property type="match status" value="1"/>
</dbReference>
<reference evidence="3" key="1">
    <citation type="submission" date="2018-02" db="EMBL/GenBank/DDBJ databases">
        <authorList>
            <person name="Hausmann B."/>
        </authorList>
    </citation>
    <scope>NUCLEOTIDE SEQUENCE [LARGE SCALE GENOMIC DNA]</scope>
    <source>
        <strain evidence="3">Peat soil MAG SbA1</strain>
    </source>
</reference>
<evidence type="ECO:0000313" key="3">
    <source>
        <dbReference type="Proteomes" id="UP000238701"/>
    </source>
</evidence>
<dbReference type="NCBIfam" id="TIGR00481">
    <property type="entry name" value="YbhB/YbcL family Raf kinase inhibitor-like protein"/>
    <property type="match status" value="1"/>
</dbReference>
<feature type="region of interest" description="Disordered" evidence="1">
    <location>
        <begin position="131"/>
        <end position="153"/>
    </location>
</feature>
<sequence>MRRYTTVAGITVTFSLIALFLLTFLSMLSFKPGALAASASPRSQTGGKTMSLTISSPSFSNGGDIAKKFTCDGADVSPQLSWTDPPAGTKSFALLADDPDAPVGNWNHWVLWNLPPEARGLAEGISKAARLPDDSQQGNNDFGRTGYNGPCPPPGKPHRYYFKLFALDTKLDLKAGAGNRELEATMQGHLLAQAEWMGRYGR</sequence>
<dbReference type="InterPro" id="IPR008914">
    <property type="entry name" value="PEBP"/>
</dbReference>
<evidence type="ECO:0000256" key="1">
    <source>
        <dbReference type="SAM" id="MobiDB-lite"/>
    </source>
</evidence>
<dbReference type="Pfam" id="PF01161">
    <property type="entry name" value="PBP"/>
    <property type="match status" value="1"/>
</dbReference>
<dbReference type="CDD" id="cd00865">
    <property type="entry name" value="PEBP_bact_arch"/>
    <property type="match status" value="1"/>
</dbReference>
<protein>
    <recommendedName>
        <fullName evidence="4">YbhB/YbcL family Raf kinase inhibitor-like protein</fullName>
    </recommendedName>
</protein>